<proteinExistence type="inferred from homology"/>
<evidence type="ECO:0000256" key="5">
    <source>
        <dbReference type="ARBA" id="ARBA00009634"/>
    </source>
</evidence>
<evidence type="ECO:0000313" key="23">
    <source>
        <dbReference type="EMBL" id="KAK0135182.1"/>
    </source>
</evidence>
<dbReference type="SMART" id="SM00255">
    <property type="entry name" value="TIR"/>
    <property type="match status" value="3"/>
</dbReference>
<evidence type="ECO:0000256" key="11">
    <source>
        <dbReference type="ARBA" id="ARBA00022753"/>
    </source>
</evidence>
<dbReference type="GO" id="GO:0006954">
    <property type="term" value="P:inflammatory response"/>
    <property type="evidence" value="ECO:0007669"/>
    <property type="project" value="UniProtKB-KW"/>
</dbReference>
<evidence type="ECO:0000256" key="19">
    <source>
        <dbReference type="ARBA" id="ARBA00023228"/>
    </source>
</evidence>
<dbReference type="InterPro" id="IPR035897">
    <property type="entry name" value="Toll_tir_struct_dom_sf"/>
</dbReference>
<protein>
    <submittedName>
        <fullName evidence="23">Toll-like receptor 7</fullName>
    </submittedName>
</protein>
<dbReference type="GO" id="GO:0005789">
    <property type="term" value="C:endoplasmic reticulum membrane"/>
    <property type="evidence" value="ECO:0007669"/>
    <property type="project" value="UniProtKB-SubCell"/>
</dbReference>
<dbReference type="GO" id="GO:0038187">
    <property type="term" value="F:pattern recognition receptor activity"/>
    <property type="evidence" value="ECO:0007669"/>
    <property type="project" value="TreeGrafter"/>
</dbReference>
<keyword evidence="14 21" id="KW-1133">Transmembrane helix</keyword>
<comment type="caution">
    <text evidence="23">The sequence shown here is derived from an EMBL/GenBank/DDBJ whole genome shotgun (WGS) entry which is preliminary data.</text>
</comment>
<dbReference type="PROSITE" id="PS51450">
    <property type="entry name" value="LRR"/>
    <property type="match status" value="11"/>
</dbReference>
<keyword evidence="18" id="KW-0395">Inflammatory response</keyword>
<dbReference type="InterPro" id="IPR032675">
    <property type="entry name" value="LRR_dom_sf"/>
</dbReference>
<feature type="domain" description="TIR" evidence="22">
    <location>
        <begin position="930"/>
        <end position="1074"/>
    </location>
</feature>
<evidence type="ECO:0000256" key="2">
    <source>
        <dbReference type="ARBA" id="ARBA00004177"/>
    </source>
</evidence>
<dbReference type="InterPro" id="IPR000157">
    <property type="entry name" value="TIR_dom"/>
</dbReference>
<evidence type="ECO:0000256" key="18">
    <source>
        <dbReference type="ARBA" id="ARBA00023198"/>
    </source>
</evidence>
<dbReference type="InterPro" id="IPR000483">
    <property type="entry name" value="Cys-rich_flank_reg_C"/>
</dbReference>
<dbReference type="GO" id="GO:0005768">
    <property type="term" value="C:endosome"/>
    <property type="evidence" value="ECO:0007669"/>
    <property type="project" value="UniProtKB-SubCell"/>
</dbReference>
<dbReference type="InterPro" id="IPR001611">
    <property type="entry name" value="Leu-rich_rpt"/>
</dbReference>
<keyword evidence="15 21" id="KW-0472">Membrane</keyword>
<dbReference type="GO" id="GO:0002224">
    <property type="term" value="P:toll-like receptor signaling pathway"/>
    <property type="evidence" value="ECO:0007669"/>
    <property type="project" value="TreeGrafter"/>
</dbReference>
<dbReference type="FunFam" id="3.80.10.10:FF:000037">
    <property type="entry name" value="Toll-like receptor 7"/>
    <property type="match status" value="3"/>
</dbReference>
<dbReference type="FunFam" id="3.40.50.10140:FF:000003">
    <property type="entry name" value="Toll-like receptor 7"/>
    <property type="match status" value="3"/>
</dbReference>
<dbReference type="Pfam" id="PF13855">
    <property type="entry name" value="LRR_8"/>
    <property type="match status" value="10"/>
</dbReference>
<dbReference type="GO" id="GO:0005886">
    <property type="term" value="C:plasma membrane"/>
    <property type="evidence" value="ECO:0007669"/>
    <property type="project" value="TreeGrafter"/>
</dbReference>
<evidence type="ECO:0000256" key="6">
    <source>
        <dbReference type="ARBA" id="ARBA00022588"/>
    </source>
</evidence>
<keyword evidence="6" id="KW-0399">Innate immunity</keyword>
<dbReference type="GO" id="GO:0051607">
    <property type="term" value="P:defense response to virus"/>
    <property type="evidence" value="ECO:0007669"/>
    <property type="project" value="TreeGrafter"/>
</dbReference>
<comment type="subcellular location">
    <subcellularLocation>
        <location evidence="3">Cytoplasmic vesicle</location>
        <location evidence="3">Phagosome</location>
    </subcellularLocation>
    <subcellularLocation>
        <location evidence="1">Endoplasmic reticulum membrane</location>
        <topology evidence="1">Single-pass type I membrane protein</topology>
    </subcellularLocation>
    <subcellularLocation>
        <location evidence="2">Endosome</location>
    </subcellularLocation>
    <subcellularLocation>
        <location evidence="4">Lysosome</location>
    </subcellularLocation>
</comment>
<dbReference type="Pfam" id="PF18837">
    <property type="entry name" value="LRR_12"/>
    <property type="match status" value="1"/>
</dbReference>
<dbReference type="GO" id="GO:0007249">
    <property type="term" value="P:canonical NF-kappaB signal transduction"/>
    <property type="evidence" value="ECO:0007669"/>
    <property type="project" value="TreeGrafter"/>
</dbReference>
<evidence type="ECO:0000313" key="24">
    <source>
        <dbReference type="Proteomes" id="UP001174136"/>
    </source>
</evidence>
<dbReference type="InterPro" id="IPR041283">
    <property type="entry name" value="LRR_12"/>
</dbReference>
<dbReference type="SMART" id="SM00082">
    <property type="entry name" value="LRRCT"/>
    <property type="match status" value="3"/>
</dbReference>
<keyword evidence="8 21" id="KW-0812">Transmembrane</keyword>
<evidence type="ECO:0000256" key="13">
    <source>
        <dbReference type="ARBA" id="ARBA00022859"/>
    </source>
</evidence>
<dbReference type="InterPro" id="IPR026906">
    <property type="entry name" value="LRR_5"/>
</dbReference>
<comment type="similarity">
    <text evidence="5">Belongs to the Toll-like receptor family.</text>
</comment>
<feature type="domain" description="TIR" evidence="22">
    <location>
        <begin position="1933"/>
        <end position="2077"/>
    </location>
</feature>
<evidence type="ECO:0000256" key="15">
    <source>
        <dbReference type="ARBA" id="ARBA00023136"/>
    </source>
</evidence>
<keyword evidence="20" id="KW-0968">Cytoplasmic vesicle</keyword>
<dbReference type="GO" id="GO:0045335">
    <property type="term" value="C:phagocytic vesicle"/>
    <property type="evidence" value="ECO:0007669"/>
    <property type="project" value="UniProtKB-SubCell"/>
</dbReference>
<evidence type="ECO:0000256" key="4">
    <source>
        <dbReference type="ARBA" id="ARBA00004371"/>
    </source>
</evidence>
<dbReference type="SUPFAM" id="SSF52058">
    <property type="entry name" value="L domain-like"/>
    <property type="match status" value="6"/>
</dbReference>
<evidence type="ECO:0000256" key="21">
    <source>
        <dbReference type="SAM" id="Phobius"/>
    </source>
</evidence>
<dbReference type="SMART" id="SM00365">
    <property type="entry name" value="LRR_SD22"/>
    <property type="match status" value="22"/>
</dbReference>
<accession>A0AA47M815</accession>
<evidence type="ECO:0000256" key="20">
    <source>
        <dbReference type="ARBA" id="ARBA00023329"/>
    </source>
</evidence>
<evidence type="ECO:0000256" key="16">
    <source>
        <dbReference type="ARBA" id="ARBA00023170"/>
    </source>
</evidence>
<dbReference type="Pfam" id="PF01582">
    <property type="entry name" value="TIR"/>
    <property type="match status" value="3"/>
</dbReference>
<evidence type="ECO:0000256" key="3">
    <source>
        <dbReference type="ARBA" id="ARBA00004262"/>
    </source>
</evidence>
<feature type="transmembrane region" description="Helical" evidence="21">
    <location>
        <begin position="880"/>
        <end position="904"/>
    </location>
</feature>
<keyword evidence="9" id="KW-0732">Signal</keyword>
<name>A0AA47M815_MERPO</name>
<sequence>MYYYCISEHQPLSTHPTSSSFFPFPLFIQEKESIFILLFLTLTSLSSGFVLDAPMSTRWYPKTLPCNVSLATNGSAVMVDCTEEGLLSIPSGIPGNATNLTLTINHIPELNSTSFRGLENLTEIDMRCNCVPIKIGPKDRRCTKGLVIMENTFSDLKKLKALYLDGNQLDRIPRGLPPNLILLSLEVNHIYYISKENLSEIRNVELIYLGQNCYYRNPCNVSYSIEDGAFLQLSNLTLLSVKSNNLSYIPALLPSSLRELYLYNNNIEKVTEEDFKNVTNLEILDISGNCPRCYNAPFPCDPCPHNSQLKLHKNAFQMLTKLRILRMHSNSLTKVLPEWFVNLKELKVLDLSSNFLAGEVEHFKLPKVLSNLEELDLSFNYELQKYPITLKLSPTFSVLKSLKVLRLRGFVFQQLTLDGIQPLTSLLKLEVLDLGTNFIKMANLSVFMKLKSLKIINLSDNKISCPSEGQELFASVSGHQALRWSPMSGAEYFEDEGVREIHYFRYDEYARSCKYKDKELGVVNSIVNTQCSNFGKTLDVSRNNIFFLHSTFLNLSELKCLNLSGNAMSQSLNGTEFAYLTNLQYLDFSANRLDLLHPTAFQELKNLVILDISNNNHYFESEGLTHMLNFTEHLPKLKTLLMNHNKISTSTNTEMTSYSLERLEFIDNRLDMLWRDGDTRYLKYFKYLSNLRVLDISNNNLNFIPRDVFYNLPEKLSQLYLKTNKLSDESFDWGDIYTLTALQILDLSGNSLTKVPKVISTKQSLQKLILKGNKIANLSPDFLKDASTLKYLDLSFNKLKYIEPSSFPDNIVNNMDILLLHNNTFTCTCNATWFVAWLNRTNVTIPRLATDVTCDFPGAQRGRPVLTVDMLACQYNYLSILLYILLTSTLLSFVTLAVSSHLFLWDVWYIYHFCVAKLKGYGRRSSPQSCPYDAFVVYEKRDPAVSEWVMNELCVQLEERGDRPLRLCLEERDWIPGCPLVDNLCQSIHQSKRTVFVLTNRDLKSGNFKTAFYMAHQRLMDEKNDVIVLIFLEKAACYSKYLRLRKRLYSRSVMEWPTNPQAQPYFWFGLRSNTPIYWFYLVGLLVCLFLHQGIRPAICQPSANWMSRKFPCDVKIVKNYTLFYCDRRQLERVPGGITSNATLVNLSINKIQNMSVDAFSHLEHLTALYLQKANIKGLTDDDIDLNTFKNLTKLVILDLSSNLLTKIPRNLPLSLTKILLNNNKIVELDNNSFSGITNLRSLNLQKNCFYSNKCFRPVNISDDSFAVLTKLKLLKLSSNNLTCVPKGLPTSLTQLELSDNQIQYIFEEDFKELSNLTLLTIHGNCPRCGNAPYPCVPCPNISLGIHPNAFTNLAQLKVLNLAGNSLTELKESWFKNLTNLRFLDLAFNLLQTAIQGELKCLIYLRKLTTLDISFNFGSKSYPRTIKLSNNFSKLRSLTTLHLVGLVFREIDSDSFKPLVPLKNLTLLNLGTNFIVRSNSTVFKELPQLKIICLSENRLYPISVRKPYPLSREENIKSNLIFSSHMMPNPMEFSRLVKPECSMAGRVLSLSSNNLFFITPEQFKDYDNISCLNLSRNGFSSALNGTEFESLPNLTYLDLSFNRIDLAYGYAFQELKKLEVLDISFNDHYFKAYGVTHELSFIKNLPVLRVLNMSNNYIHTLTTKSIQSDSLKELQFGYNQLGTLWKNDQYLNLFTKLTNLKILDISYNHIAAIPEKVYGVLPLNLTDLLLNHNKLSHFNWTKLEHFNQLEILDLSYNALTVVETFISRNLSILNLANNQIAQLSNGFLKDSRSLKTLFLNHNKLTVINRTTFLTNPNHYLDILSLKGNPFQCSCDALDFILWIEDNNVTIPRLTTEVTCSPSVNSKAQVMIFFDLNQCVNNTLALLICILTSTFIIVTTSMATVAHIFYWDTSYVLHYLKAKWKGYPSSASPGNVYDVFVTYDTKDPWVSEWVLEKLRVKLEDEGEKALPLCLEERDWPPGTPLIDNLTHSIRNSRKTLFVLTKAYAKTGAFRLAMYLAHQRLLDENLDVIVVLMLEPVLQHSHFLRLRRRLCGESIVEWPRTAAAEPWFWQNLRNVVRVDNQMLSTSLLVCLFLHQGIRPAICQPSANWMSRRFPCEVKIFEDNTWFYCDRRQLERLPDGITSNATLVDLSINNIQNISVDAFSHLENLTILFLQKANIKGLKDDDIDLNTFKNLTKLRTLDLSSNLLTKIPRNLPLSLTTILLNNSNIVELDKNSFSGITNVTSLYLQNNCFFGNKCFRPVNISDDSFAVLTKLKFLDLSSNNLTRVPKGLPTSLTQLQLNDNQIQHIFEEDFKELSNLISLTIRGNCPRCENAAYPCVPCPNISLGIHPNAFTNLAQLMFLDLGGNSLKELKDSWFKNLTNLIHLKLSFNLLHTAIQGELRCLSYLKKLTTLGISFNFEPKIFPSTIKLSNDFSKLRSLTTLHLVGLVFREIDSDSFKPLVPLKNLTLLNLGTNFIIHSNSIVFKELPQLEIICLSENRLYPISVSKRYPLSLEKNIKSNLISSSYMTPNPMEFSRLVKPECSMAGRVLSLSSNNLFFITPEQFKDYDNISCLNLSRNGFSSALNGTEFESLPNLTYLDLSFNKIDLAYDDAFQELKKLEVLDISFNDHYFKAYGVTHQLSFIKNLPVLRVLNMSNNYIHTLTTKTIQSDSLKELQFGYNQLGTLWENYQYLNLFTGLTNLKILDISYNHIAAIPVEVYGLLPLNLTDLLLNHNKLSHFNWTKLKHFNQLEILDLSYNALTVVDIFISRNLSILNLANNQIAQLSNGFLKDARSLKTLLLNHNKLTVINQTTFLTNPNHHLEMLSLQGNPFQCSCDALDFILWIEDNNVTIPRLTTEVTCSTSVNSKAQVMIFFDLNQCVNNTLALLICILTSTFIIVTTSMATVAHIFYWDASYVLHYLKAKWKGYPSSASPGNVYDVFVTYDTKDPWVSEWVLEKLRVKLEDEGEKALPLCLEERDWPPGTPLIDNLTHSIRNSRKTLFVLTKAYAKTGAFRLAMYLAHQRLLDENLDVIVVLMLEPVLQHSHFLRLRRRLCGESIVEWPRTAAAEPWFWQNLRNVVRVDNQMLSTSTYSQYFPCSQEGD</sequence>
<evidence type="ECO:0000256" key="7">
    <source>
        <dbReference type="ARBA" id="ARBA00022614"/>
    </source>
</evidence>
<keyword evidence="17" id="KW-0325">Glycoprotein</keyword>
<feature type="transmembrane region" description="Helical" evidence="21">
    <location>
        <begin position="1076"/>
        <end position="1094"/>
    </location>
</feature>
<dbReference type="InterPro" id="IPR003591">
    <property type="entry name" value="Leu-rich_rpt_typical-subtyp"/>
</dbReference>
<dbReference type="SMART" id="SM00364">
    <property type="entry name" value="LRR_BAC"/>
    <property type="match status" value="19"/>
</dbReference>
<dbReference type="Pfam" id="PF13306">
    <property type="entry name" value="LRR_5"/>
    <property type="match status" value="2"/>
</dbReference>
<dbReference type="GO" id="GO:1902533">
    <property type="term" value="P:positive regulation of intracellular signal transduction"/>
    <property type="evidence" value="ECO:0007669"/>
    <property type="project" value="UniProtKB-ARBA"/>
</dbReference>
<dbReference type="GO" id="GO:0045087">
    <property type="term" value="P:innate immune response"/>
    <property type="evidence" value="ECO:0007669"/>
    <property type="project" value="UniProtKB-KW"/>
</dbReference>
<dbReference type="PROSITE" id="PS50104">
    <property type="entry name" value="TIR"/>
    <property type="match status" value="3"/>
</dbReference>
<keyword evidence="12" id="KW-0256">Endoplasmic reticulum</keyword>
<dbReference type="GO" id="GO:0005764">
    <property type="term" value="C:lysosome"/>
    <property type="evidence" value="ECO:0007669"/>
    <property type="project" value="UniProtKB-SubCell"/>
</dbReference>
<evidence type="ECO:0000256" key="17">
    <source>
        <dbReference type="ARBA" id="ARBA00023180"/>
    </source>
</evidence>
<keyword evidence="16 23" id="KW-0675">Receptor</keyword>
<keyword evidence="24" id="KW-1185">Reference proteome</keyword>
<gene>
    <name evidence="23" type="primary">TLR7_0</name>
    <name evidence="23" type="ORF">N1851_029005</name>
</gene>
<keyword evidence="11" id="KW-0967">Endosome</keyword>
<keyword evidence="19" id="KW-0458">Lysosome</keyword>
<reference evidence="23" key="1">
    <citation type="journal article" date="2023" name="Front. Mar. Sci.">
        <title>A new Merluccius polli reference genome to investigate the effects of global change in West African waters.</title>
        <authorList>
            <person name="Mateo J.L."/>
            <person name="Blanco-Fernandez C."/>
            <person name="Garcia-Vazquez E."/>
            <person name="Machado-Schiaffino G."/>
        </authorList>
    </citation>
    <scope>NUCLEOTIDE SEQUENCE</scope>
    <source>
        <strain evidence="23">C29</strain>
        <tissue evidence="23">Fin</tissue>
    </source>
</reference>
<dbReference type="SMART" id="SM00369">
    <property type="entry name" value="LRR_TYP"/>
    <property type="match status" value="44"/>
</dbReference>
<evidence type="ECO:0000256" key="10">
    <source>
        <dbReference type="ARBA" id="ARBA00022737"/>
    </source>
</evidence>
<dbReference type="Gene3D" id="3.80.10.10">
    <property type="entry name" value="Ribonuclease Inhibitor"/>
    <property type="match status" value="3"/>
</dbReference>
<evidence type="ECO:0000256" key="14">
    <source>
        <dbReference type="ARBA" id="ARBA00022989"/>
    </source>
</evidence>
<dbReference type="PANTHER" id="PTHR47410">
    <property type="entry name" value="TOLL-LIKE RECEPTOR 7-RELATED"/>
    <property type="match status" value="1"/>
</dbReference>
<keyword evidence="13" id="KW-0391">Immunity</keyword>
<dbReference type="SUPFAM" id="SSF52200">
    <property type="entry name" value="Toll/Interleukin receptor TIR domain"/>
    <property type="match status" value="3"/>
</dbReference>
<dbReference type="PANTHER" id="PTHR47410:SF2">
    <property type="entry name" value="TOLL-LIKE RECEPTOR 7"/>
    <property type="match status" value="1"/>
</dbReference>
<keyword evidence="7" id="KW-0433">Leucine-rich repeat</keyword>
<keyword evidence="10" id="KW-0677">Repeat</keyword>
<feature type="domain" description="TIR" evidence="22">
    <location>
        <begin position="2937"/>
        <end position="3081"/>
    </location>
</feature>
<organism evidence="23 24">
    <name type="scientific">Merluccius polli</name>
    <name type="common">Benguela hake</name>
    <name type="synonym">Merluccius cadenati</name>
    <dbReference type="NCBI Taxonomy" id="89951"/>
    <lineage>
        <taxon>Eukaryota</taxon>
        <taxon>Metazoa</taxon>
        <taxon>Chordata</taxon>
        <taxon>Craniata</taxon>
        <taxon>Vertebrata</taxon>
        <taxon>Euteleostomi</taxon>
        <taxon>Actinopterygii</taxon>
        <taxon>Neopterygii</taxon>
        <taxon>Teleostei</taxon>
        <taxon>Neoteleostei</taxon>
        <taxon>Acanthomorphata</taxon>
        <taxon>Zeiogadaria</taxon>
        <taxon>Gadariae</taxon>
        <taxon>Gadiformes</taxon>
        <taxon>Gadoidei</taxon>
        <taxon>Merlucciidae</taxon>
        <taxon>Merluccius</taxon>
    </lineage>
</organism>
<dbReference type="Proteomes" id="UP001174136">
    <property type="component" value="Unassembled WGS sequence"/>
</dbReference>
<evidence type="ECO:0000256" key="9">
    <source>
        <dbReference type="ARBA" id="ARBA00022729"/>
    </source>
</evidence>
<dbReference type="Gene3D" id="3.40.50.10140">
    <property type="entry name" value="Toll/interleukin-1 receptor homology (TIR) domain"/>
    <property type="match status" value="3"/>
</dbReference>
<dbReference type="EMBL" id="JAOPHQ010005460">
    <property type="protein sequence ID" value="KAK0135182.1"/>
    <property type="molecule type" value="Genomic_DNA"/>
</dbReference>
<evidence type="ECO:0000259" key="22">
    <source>
        <dbReference type="PROSITE" id="PS50104"/>
    </source>
</evidence>
<evidence type="ECO:0000256" key="8">
    <source>
        <dbReference type="ARBA" id="ARBA00022692"/>
    </source>
</evidence>
<evidence type="ECO:0000256" key="1">
    <source>
        <dbReference type="ARBA" id="ARBA00004115"/>
    </source>
</evidence>
<dbReference type="GO" id="GO:0032755">
    <property type="term" value="P:positive regulation of interleukin-6 production"/>
    <property type="evidence" value="ECO:0007669"/>
    <property type="project" value="TreeGrafter"/>
</dbReference>
<evidence type="ECO:0000256" key="12">
    <source>
        <dbReference type="ARBA" id="ARBA00022824"/>
    </source>
</evidence>